<dbReference type="PROSITE" id="PS50157">
    <property type="entry name" value="ZINC_FINGER_C2H2_2"/>
    <property type="match status" value="1"/>
</dbReference>
<keyword evidence="3" id="KW-0677">Repeat</keyword>
<accession>A0A7K5VDV6</accession>
<feature type="domain" description="C2H2-type" evidence="8">
    <location>
        <begin position="26"/>
        <end position="53"/>
    </location>
</feature>
<protein>
    <submittedName>
        <fullName evidence="9">ZN239 protein</fullName>
    </submittedName>
</protein>
<dbReference type="EMBL" id="VYXC01008323">
    <property type="protein sequence ID" value="NWU27217.1"/>
    <property type="molecule type" value="Genomic_DNA"/>
</dbReference>
<feature type="non-terminal residue" evidence="9">
    <location>
        <position position="1"/>
    </location>
</feature>
<dbReference type="Gene3D" id="3.30.160.60">
    <property type="entry name" value="Classic Zinc Finger"/>
    <property type="match status" value="1"/>
</dbReference>
<dbReference type="GO" id="GO:0008270">
    <property type="term" value="F:zinc ion binding"/>
    <property type="evidence" value="ECO:0007669"/>
    <property type="project" value="UniProtKB-KW"/>
</dbReference>
<evidence type="ECO:0000256" key="6">
    <source>
        <dbReference type="ARBA" id="ARBA00023242"/>
    </source>
</evidence>
<evidence type="ECO:0000256" key="7">
    <source>
        <dbReference type="PROSITE-ProRule" id="PRU00042"/>
    </source>
</evidence>
<name>A0A7K5VDV6_9CORV</name>
<keyword evidence="6" id="KW-0539">Nucleus</keyword>
<feature type="non-terminal residue" evidence="9">
    <location>
        <position position="53"/>
    </location>
</feature>
<proteinExistence type="predicted"/>
<comment type="subcellular location">
    <subcellularLocation>
        <location evidence="1">Nucleus</location>
    </subcellularLocation>
</comment>
<reference evidence="9 10" key="1">
    <citation type="submission" date="2019-09" db="EMBL/GenBank/DDBJ databases">
        <title>Bird 10,000 Genomes (B10K) Project - Family phase.</title>
        <authorList>
            <person name="Zhang G."/>
        </authorList>
    </citation>
    <scope>NUCLEOTIDE SEQUENCE [LARGE SCALE GENOMIC DNA]</scope>
    <source>
        <strain evidence="9">B10K-DU-001-71</strain>
        <tissue evidence="9">Muscle</tissue>
    </source>
</reference>
<comment type="caution">
    <text evidence="9">The sequence shown here is derived from an EMBL/GenBank/DDBJ whole genome shotgun (WGS) entry which is preliminary data.</text>
</comment>
<keyword evidence="4 7" id="KW-0863">Zinc-finger</keyword>
<gene>
    <name evidence="9" type="primary">Znf239_1</name>
    <name evidence="9" type="ORF">DYACAS_R16034</name>
</gene>
<dbReference type="SMART" id="SM00355">
    <property type="entry name" value="ZnF_C2H2"/>
    <property type="match status" value="1"/>
</dbReference>
<dbReference type="PROSITE" id="PS00028">
    <property type="entry name" value="ZINC_FINGER_C2H2_1"/>
    <property type="match status" value="1"/>
</dbReference>
<dbReference type="PANTHER" id="PTHR23226">
    <property type="entry name" value="ZINC FINGER AND SCAN DOMAIN-CONTAINING"/>
    <property type="match status" value="1"/>
</dbReference>
<dbReference type="GO" id="GO:0000978">
    <property type="term" value="F:RNA polymerase II cis-regulatory region sequence-specific DNA binding"/>
    <property type="evidence" value="ECO:0007669"/>
    <property type="project" value="TreeGrafter"/>
</dbReference>
<evidence type="ECO:0000256" key="2">
    <source>
        <dbReference type="ARBA" id="ARBA00022723"/>
    </source>
</evidence>
<dbReference type="Proteomes" id="UP000584415">
    <property type="component" value="Unassembled WGS sequence"/>
</dbReference>
<evidence type="ECO:0000256" key="3">
    <source>
        <dbReference type="ARBA" id="ARBA00022737"/>
    </source>
</evidence>
<evidence type="ECO:0000256" key="5">
    <source>
        <dbReference type="ARBA" id="ARBA00022833"/>
    </source>
</evidence>
<dbReference type="Pfam" id="PF00096">
    <property type="entry name" value="zf-C2H2"/>
    <property type="match status" value="1"/>
</dbReference>
<dbReference type="InterPro" id="IPR036236">
    <property type="entry name" value="Znf_C2H2_sf"/>
</dbReference>
<dbReference type="GO" id="GO:0000981">
    <property type="term" value="F:DNA-binding transcription factor activity, RNA polymerase II-specific"/>
    <property type="evidence" value="ECO:0007669"/>
    <property type="project" value="TreeGrafter"/>
</dbReference>
<dbReference type="GO" id="GO:0005634">
    <property type="term" value="C:nucleus"/>
    <property type="evidence" value="ECO:0007669"/>
    <property type="project" value="UniProtKB-SubCell"/>
</dbReference>
<evidence type="ECO:0000256" key="4">
    <source>
        <dbReference type="ARBA" id="ARBA00022771"/>
    </source>
</evidence>
<evidence type="ECO:0000259" key="8">
    <source>
        <dbReference type="PROSITE" id="PS50157"/>
    </source>
</evidence>
<dbReference type="PANTHER" id="PTHR23226:SF416">
    <property type="entry name" value="FI01424P"/>
    <property type="match status" value="1"/>
</dbReference>
<dbReference type="AlphaFoldDB" id="A0A7K5VDV6"/>
<evidence type="ECO:0000313" key="9">
    <source>
        <dbReference type="EMBL" id="NWU27217.1"/>
    </source>
</evidence>
<keyword evidence="5" id="KW-0862">Zinc</keyword>
<organism evidence="9 10">
    <name type="scientific">Platysteira castanea</name>
    <dbReference type="NCBI Taxonomy" id="1160851"/>
    <lineage>
        <taxon>Eukaryota</taxon>
        <taxon>Metazoa</taxon>
        <taxon>Chordata</taxon>
        <taxon>Craniata</taxon>
        <taxon>Vertebrata</taxon>
        <taxon>Euteleostomi</taxon>
        <taxon>Archelosauria</taxon>
        <taxon>Archosauria</taxon>
        <taxon>Dinosauria</taxon>
        <taxon>Saurischia</taxon>
        <taxon>Theropoda</taxon>
        <taxon>Coelurosauria</taxon>
        <taxon>Aves</taxon>
        <taxon>Neognathae</taxon>
        <taxon>Neoaves</taxon>
        <taxon>Telluraves</taxon>
        <taxon>Australaves</taxon>
        <taxon>Passeriformes</taxon>
        <taxon>Corvoidea</taxon>
        <taxon>Platysteiridae</taxon>
        <taxon>Platysteira</taxon>
    </lineage>
</organism>
<evidence type="ECO:0000313" key="10">
    <source>
        <dbReference type="Proteomes" id="UP000584415"/>
    </source>
</evidence>
<keyword evidence="10" id="KW-1185">Reference proteome</keyword>
<keyword evidence="2" id="KW-0479">Metal-binding</keyword>
<dbReference type="SUPFAM" id="SSF57667">
    <property type="entry name" value="beta-beta-alpha zinc fingers"/>
    <property type="match status" value="1"/>
</dbReference>
<evidence type="ECO:0000256" key="1">
    <source>
        <dbReference type="ARBA" id="ARBA00004123"/>
    </source>
</evidence>
<dbReference type="InterPro" id="IPR013087">
    <property type="entry name" value="Znf_C2H2_type"/>
</dbReference>
<sequence>QEGGWRSSQSLELGVHEQLHDGEKLQKCLECGMSFRQRQDLVVHQRIHTGERP</sequence>
<dbReference type="FunFam" id="3.30.160.60:FF:002343">
    <property type="entry name" value="Zinc finger protein 33A"/>
    <property type="match status" value="1"/>
</dbReference>